<reference evidence="1" key="1">
    <citation type="submission" date="2017-10" db="EMBL/GenBank/DDBJ databases">
        <title>Draft genome sequence of the planktic cyanobacteria Tychonema bourrellyi isolated from alpine lentic freshwater.</title>
        <authorList>
            <person name="Tett A."/>
            <person name="Armanini F."/>
            <person name="Asnicar F."/>
            <person name="Boscaini A."/>
            <person name="Pasolli E."/>
            <person name="Zolfo M."/>
            <person name="Donati C."/>
            <person name="Salmaso N."/>
            <person name="Segata N."/>
        </authorList>
    </citation>
    <scope>NUCLEOTIDE SEQUENCE</scope>
    <source>
        <strain evidence="1">FEM_GT703</strain>
    </source>
</reference>
<comment type="caution">
    <text evidence="1">The sequence shown here is derived from an EMBL/GenBank/DDBJ whole genome shotgun (WGS) entry which is preliminary data.</text>
</comment>
<dbReference type="AlphaFoldDB" id="A0A2G4EWS2"/>
<gene>
    <name evidence="1" type="ORF">CP500_020550</name>
</gene>
<organism evidence="1 2">
    <name type="scientific">Tychonema bourrellyi FEM_GT703</name>
    <dbReference type="NCBI Taxonomy" id="2040638"/>
    <lineage>
        <taxon>Bacteria</taxon>
        <taxon>Bacillati</taxon>
        <taxon>Cyanobacteriota</taxon>
        <taxon>Cyanophyceae</taxon>
        <taxon>Oscillatoriophycideae</taxon>
        <taxon>Oscillatoriales</taxon>
        <taxon>Microcoleaceae</taxon>
        <taxon>Tychonema</taxon>
    </lineage>
</organism>
<name>A0A2G4EWS2_9CYAN</name>
<sequence length="381" mass="43389">MKANPGGEIASAEVMGRDNLISDLWGILEQQSVMLSAERRMGKTSVIKKMRAEASPDKLPIYRDLEDVKSPIEFVNTVFQDVKAYLTPLKRTTKKTHELLTKLGGAEFSGIKLPEIAAAHWKELLTVTIADLVENQDSTLIFFWDELPYMLRNIGDEAAMELLDTLRSIRQMYPRVRMVYTGSIGLHHVIADLRKVGYTNDPTNDMYAQDVPPLSAKDATTLARKLLEGENIVTPDIQGTAVAIADELSNIPFYIHHLVVKLKLRGGSGDIPAIKAIIADSLDDPMNPWKMEHYAERIDSYYDEKQRPYARNLLDILAVANQPLLFDELFNRLKQESDTQDKEIARKVLTLLQKDYYIQKGDLGFQFRYPLIQKYWKSLRC</sequence>
<protein>
    <submittedName>
        <fullName evidence="1">AAA family ATPase</fullName>
    </submittedName>
</protein>
<dbReference type="Proteomes" id="UP000226442">
    <property type="component" value="Unassembled WGS sequence"/>
</dbReference>
<dbReference type="EMBL" id="NXIB02000172">
    <property type="protein sequence ID" value="PHX53617.1"/>
    <property type="molecule type" value="Genomic_DNA"/>
</dbReference>
<accession>A0A2G4EWS2</accession>
<dbReference type="InterPro" id="IPR027417">
    <property type="entry name" value="P-loop_NTPase"/>
</dbReference>
<dbReference type="SUPFAM" id="SSF52540">
    <property type="entry name" value="P-loop containing nucleoside triphosphate hydrolases"/>
    <property type="match status" value="1"/>
</dbReference>
<dbReference type="PANTHER" id="PTHR34301">
    <property type="entry name" value="DNA-BINDING PROTEIN-RELATED"/>
    <property type="match status" value="1"/>
</dbReference>
<dbReference type="Gene3D" id="3.40.50.300">
    <property type="entry name" value="P-loop containing nucleotide triphosphate hydrolases"/>
    <property type="match status" value="1"/>
</dbReference>
<dbReference type="OrthoDB" id="1550950at2"/>
<keyword evidence="2" id="KW-1185">Reference proteome</keyword>
<evidence type="ECO:0000313" key="1">
    <source>
        <dbReference type="EMBL" id="PHX53617.1"/>
    </source>
</evidence>
<evidence type="ECO:0000313" key="2">
    <source>
        <dbReference type="Proteomes" id="UP000226442"/>
    </source>
</evidence>
<dbReference type="RefSeq" id="WP_096830534.1">
    <property type="nucleotide sequence ID" value="NZ_NXIB02000172.1"/>
</dbReference>
<proteinExistence type="predicted"/>
<dbReference type="PANTHER" id="PTHR34301:SF8">
    <property type="entry name" value="ATPASE DOMAIN-CONTAINING PROTEIN"/>
    <property type="match status" value="1"/>
</dbReference>